<dbReference type="GO" id="GO:0004067">
    <property type="term" value="F:asparaginase activity"/>
    <property type="evidence" value="ECO:0007669"/>
    <property type="project" value="UniProtKB-UniRule"/>
</dbReference>
<feature type="domain" description="Asparaginase/glutaminase C-terminal" evidence="8">
    <location>
        <begin position="206"/>
        <end position="321"/>
    </location>
</feature>
<dbReference type="Gene3D" id="3.40.50.1170">
    <property type="entry name" value="L-asparaginase, N-terminal domain"/>
    <property type="match status" value="1"/>
</dbReference>
<dbReference type="PROSITE" id="PS51732">
    <property type="entry name" value="ASN_GLN_ASE_3"/>
    <property type="match status" value="1"/>
</dbReference>
<dbReference type="KEGG" id="thei:K1720_01035"/>
<dbReference type="Proteomes" id="UP001056425">
    <property type="component" value="Chromosome"/>
</dbReference>
<dbReference type="Pfam" id="PF00710">
    <property type="entry name" value="Asparaginase"/>
    <property type="match status" value="1"/>
</dbReference>
<dbReference type="SMART" id="SM00870">
    <property type="entry name" value="Asparaginase"/>
    <property type="match status" value="1"/>
</dbReference>
<feature type="domain" description="L-asparaginase N-terminal" evidence="7">
    <location>
        <begin position="3"/>
        <end position="185"/>
    </location>
</feature>
<dbReference type="InterPro" id="IPR040919">
    <property type="entry name" value="Asparaginase_C"/>
</dbReference>
<dbReference type="SUPFAM" id="SSF53774">
    <property type="entry name" value="Glutaminase/Asparaginase"/>
    <property type="match status" value="1"/>
</dbReference>
<dbReference type="InterPro" id="IPR027473">
    <property type="entry name" value="L-asparaginase_C"/>
</dbReference>
<dbReference type="PIRSF" id="PIRSF500176">
    <property type="entry name" value="L_ASNase"/>
    <property type="match status" value="1"/>
</dbReference>
<evidence type="ECO:0000256" key="2">
    <source>
        <dbReference type="ARBA" id="ARBA00012920"/>
    </source>
</evidence>
<dbReference type="AlphaFoldDB" id="A0A9E7SD28"/>
<evidence type="ECO:0000256" key="4">
    <source>
        <dbReference type="ARBA" id="ARBA00070292"/>
    </source>
</evidence>
<evidence type="ECO:0000256" key="6">
    <source>
        <dbReference type="PROSITE-ProRule" id="PRU10100"/>
    </source>
</evidence>
<proteinExistence type="inferred from homology"/>
<name>A0A9E7SD28_9EURY</name>
<dbReference type="RefSeq" id="WP_251949384.1">
    <property type="nucleotide sequence ID" value="NZ_CP080572.1"/>
</dbReference>
<dbReference type="PROSITE" id="PS00917">
    <property type="entry name" value="ASN_GLN_ASE_2"/>
    <property type="match status" value="1"/>
</dbReference>
<sequence length="331" mass="36626">MKRILIIGTGGTIASTKTEAGYKSVLSVDEILNLAGIKLRNGYKIDRANVLNLDSTLIQPEDWEIIAKEVFKALDEYDGIVITHGTDTLGYTASMLSFMLRNVNKPVVLTGSMLPITEKGSDAPRNLKAAIKFAMEEVAGVFVAFMDKIMLGCRASKVRALGLNAFMSINYPDVAYVKGEKILYNISKEKFRPNGEPQLDIKYDPRVVFLRIIPGLGEEVIEAIINTGYRGIVLEGYGAGGIPYRKRNLLDKIKEIAPKIPVVMTTQAIHDGVDMTKYEVGRKALETGIIPAKDMTKEATVTKLMWALGHTKDVEEVRKIMHTNYVNEIEG</sequence>
<dbReference type="PANTHER" id="PTHR11707:SF28">
    <property type="entry name" value="60 KDA LYSOPHOSPHOLIPASE"/>
    <property type="match status" value="1"/>
</dbReference>
<dbReference type="NCBIfam" id="TIGR00519">
    <property type="entry name" value="asnASE_I"/>
    <property type="match status" value="1"/>
</dbReference>
<dbReference type="Pfam" id="PF17763">
    <property type="entry name" value="Asparaginase_C"/>
    <property type="match status" value="1"/>
</dbReference>
<dbReference type="EC" id="3.5.1.1" evidence="2"/>
<gene>
    <name evidence="9" type="ORF">K1720_01035</name>
</gene>
<evidence type="ECO:0000256" key="1">
    <source>
        <dbReference type="ARBA" id="ARBA00010518"/>
    </source>
</evidence>
<keyword evidence="3" id="KW-0378">Hydrolase</keyword>
<keyword evidence="10" id="KW-1185">Reference proteome</keyword>
<dbReference type="InterPro" id="IPR041725">
    <property type="entry name" value="L-asparaginase_I"/>
</dbReference>
<dbReference type="InterPro" id="IPR037152">
    <property type="entry name" value="L-asparaginase_N_sf"/>
</dbReference>
<dbReference type="InterPro" id="IPR006033">
    <property type="entry name" value="AsnA_fam"/>
</dbReference>
<organism evidence="9 10">
    <name type="scientific">Thermococcus argininiproducens</name>
    <dbReference type="NCBI Taxonomy" id="2866384"/>
    <lineage>
        <taxon>Archaea</taxon>
        <taxon>Methanobacteriati</taxon>
        <taxon>Methanobacteriota</taxon>
        <taxon>Thermococci</taxon>
        <taxon>Thermococcales</taxon>
        <taxon>Thermococcaceae</taxon>
        <taxon>Thermococcus</taxon>
    </lineage>
</organism>
<dbReference type="InterPro" id="IPR027474">
    <property type="entry name" value="L-asparaginase_N"/>
</dbReference>
<evidence type="ECO:0000313" key="9">
    <source>
        <dbReference type="EMBL" id="USH00102.1"/>
    </source>
</evidence>
<dbReference type="GeneID" id="72776884"/>
<dbReference type="InterPro" id="IPR006034">
    <property type="entry name" value="Asparaginase/glutaminase-like"/>
</dbReference>
<dbReference type="PRINTS" id="PR00139">
    <property type="entry name" value="ASNGLNASE"/>
</dbReference>
<evidence type="ECO:0000256" key="5">
    <source>
        <dbReference type="PROSITE-ProRule" id="PRU10099"/>
    </source>
</evidence>
<protein>
    <recommendedName>
        <fullName evidence="4">L-asparaginase</fullName>
        <ecNumber evidence="2">3.5.1.1</ecNumber>
    </recommendedName>
</protein>
<evidence type="ECO:0000259" key="8">
    <source>
        <dbReference type="Pfam" id="PF17763"/>
    </source>
</evidence>
<dbReference type="PIRSF" id="PIRSF001220">
    <property type="entry name" value="L-ASNase_gatD"/>
    <property type="match status" value="1"/>
</dbReference>
<evidence type="ECO:0000256" key="3">
    <source>
        <dbReference type="ARBA" id="ARBA00022801"/>
    </source>
</evidence>
<comment type="similarity">
    <text evidence="1">Belongs to the asparaginase 1 family.</text>
</comment>
<dbReference type="SFLD" id="SFLDS00057">
    <property type="entry name" value="Glutaminase/Asparaginase"/>
    <property type="match status" value="1"/>
</dbReference>
<dbReference type="CDD" id="cd08963">
    <property type="entry name" value="L-asparaginase_I"/>
    <property type="match status" value="1"/>
</dbReference>
<dbReference type="FunFam" id="3.40.50.1170:FF:000001">
    <property type="entry name" value="L-asparaginase 2"/>
    <property type="match status" value="1"/>
</dbReference>
<dbReference type="GO" id="GO:0006520">
    <property type="term" value="P:amino acid metabolic process"/>
    <property type="evidence" value="ECO:0007669"/>
    <property type="project" value="InterPro"/>
</dbReference>
<dbReference type="PANTHER" id="PTHR11707">
    <property type="entry name" value="L-ASPARAGINASE"/>
    <property type="match status" value="1"/>
</dbReference>
<accession>A0A9E7SD28</accession>
<feature type="active site" evidence="6">
    <location>
        <position position="86"/>
    </location>
</feature>
<dbReference type="InterPro" id="IPR027475">
    <property type="entry name" value="Asparaginase/glutaminase_AS2"/>
</dbReference>
<dbReference type="EMBL" id="CP080572">
    <property type="protein sequence ID" value="USH00102.1"/>
    <property type="molecule type" value="Genomic_DNA"/>
</dbReference>
<dbReference type="Gene3D" id="3.40.50.40">
    <property type="match status" value="1"/>
</dbReference>
<evidence type="ECO:0000313" key="10">
    <source>
        <dbReference type="Proteomes" id="UP001056425"/>
    </source>
</evidence>
<dbReference type="PROSITE" id="PS00144">
    <property type="entry name" value="ASN_GLN_ASE_1"/>
    <property type="match status" value="1"/>
</dbReference>
<feature type="active site" evidence="5">
    <location>
        <position position="12"/>
    </location>
</feature>
<reference evidence="9 10" key="1">
    <citation type="submission" date="2021-08" db="EMBL/GenBank/DDBJ databases">
        <title>Thermococcus onnuriiensis IOH2.</title>
        <authorList>
            <person name="Park Y.-J."/>
        </authorList>
    </citation>
    <scope>NUCLEOTIDE SEQUENCE [LARGE SCALE GENOMIC DNA]</scope>
    <source>
        <strain evidence="9 10">IOH2</strain>
    </source>
</reference>
<evidence type="ECO:0000259" key="7">
    <source>
        <dbReference type="Pfam" id="PF00710"/>
    </source>
</evidence>
<dbReference type="InterPro" id="IPR020827">
    <property type="entry name" value="Asparaginase/glutaminase_AS1"/>
</dbReference>
<dbReference type="InterPro" id="IPR036152">
    <property type="entry name" value="Asp/glu_Ase-like_sf"/>
</dbReference>